<sequence length="70" mass="8122">MNIKIYDKGGSRLRKPTNVTFQDQVAQPTPDSRMNERYTTEYCTTQSTIYLSKLKLAIYACQCTWPPPCR</sequence>
<evidence type="ECO:0000313" key="2">
    <source>
        <dbReference type="Proteomes" id="UP000593567"/>
    </source>
</evidence>
<name>A0A7J7JVA7_BUGNE</name>
<keyword evidence="2" id="KW-1185">Reference proteome</keyword>
<reference evidence="1" key="1">
    <citation type="submission" date="2020-06" db="EMBL/GenBank/DDBJ databases">
        <title>Draft genome of Bugula neritina, a colonial animal packing powerful symbionts and potential medicines.</title>
        <authorList>
            <person name="Rayko M."/>
        </authorList>
    </citation>
    <scope>NUCLEOTIDE SEQUENCE [LARGE SCALE GENOMIC DNA]</scope>
    <source>
        <strain evidence="1">Kwan_BN1</strain>
    </source>
</reference>
<comment type="caution">
    <text evidence="1">The sequence shown here is derived from an EMBL/GenBank/DDBJ whole genome shotgun (WGS) entry which is preliminary data.</text>
</comment>
<gene>
    <name evidence="1" type="ORF">EB796_011903</name>
</gene>
<dbReference type="AlphaFoldDB" id="A0A7J7JVA7"/>
<dbReference type="EMBL" id="VXIV02001786">
    <property type="protein sequence ID" value="KAF6029805.1"/>
    <property type="molecule type" value="Genomic_DNA"/>
</dbReference>
<proteinExistence type="predicted"/>
<protein>
    <submittedName>
        <fullName evidence="1">Uncharacterized protein</fullName>
    </submittedName>
</protein>
<evidence type="ECO:0000313" key="1">
    <source>
        <dbReference type="EMBL" id="KAF6029805.1"/>
    </source>
</evidence>
<accession>A0A7J7JVA7</accession>
<dbReference type="Proteomes" id="UP000593567">
    <property type="component" value="Unassembled WGS sequence"/>
</dbReference>
<organism evidence="1 2">
    <name type="scientific">Bugula neritina</name>
    <name type="common">Brown bryozoan</name>
    <name type="synonym">Sertularia neritina</name>
    <dbReference type="NCBI Taxonomy" id="10212"/>
    <lineage>
        <taxon>Eukaryota</taxon>
        <taxon>Metazoa</taxon>
        <taxon>Spiralia</taxon>
        <taxon>Lophotrochozoa</taxon>
        <taxon>Bryozoa</taxon>
        <taxon>Gymnolaemata</taxon>
        <taxon>Cheilostomatida</taxon>
        <taxon>Flustrina</taxon>
        <taxon>Buguloidea</taxon>
        <taxon>Bugulidae</taxon>
        <taxon>Bugula</taxon>
    </lineage>
</organism>